<dbReference type="PANTHER" id="PTHR42791:SF1">
    <property type="entry name" value="N-ACETYLTRANSFERASE DOMAIN-CONTAINING PROTEIN"/>
    <property type="match status" value="1"/>
</dbReference>
<dbReference type="Pfam" id="PF13508">
    <property type="entry name" value="Acetyltransf_7"/>
    <property type="match status" value="1"/>
</dbReference>
<gene>
    <name evidence="3" type="ORF">J2S69_000960</name>
    <name evidence="2" type="ORF">O2L01_09125</name>
</gene>
<feature type="domain" description="N-acetyltransferase" evidence="1">
    <location>
        <begin position="47"/>
        <end position="185"/>
    </location>
</feature>
<dbReference type="EMBL" id="JAPZVQ010000004">
    <property type="protein sequence ID" value="MDA1385145.1"/>
    <property type="molecule type" value="Genomic_DNA"/>
</dbReference>
<dbReference type="Gene3D" id="3.40.630.30">
    <property type="match status" value="1"/>
</dbReference>
<protein>
    <submittedName>
        <fullName evidence="2">GNAT family N-acetyltransferase</fullName>
    </submittedName>
    <submittedName>
        <fullName evidence="3">GNAT superfamily N-acetyltransferase</fullName>
    </submittedName>
</protein>
<dbReference type="AlphaFoldDB" id="A0A9X3PJD4"/>
<dbReference type="PROSITE" id="PS51186">
    <property type="entry name" value="GNAT"/>
    <property type="match status" value="1"/>
</dbReference>
<keyword evidence="5" id="KW-1185">Reference proteome</keyword>
<evidence type="ECO:0000313" key="4">
    <source>
        <dbReference type="Proteomes" id="UP001145799"/>
    </source>
</evidence>
<dbReference type="EMBL" id="JAVDYD010000001">
    <property type="protein sequence ID" value="MDR7337241.1"/>
    <property type="molecule type" value="Genomic_DNA"/>
</dbReference>
<dbReference type="Proteomes" id="UP001183604">
    <property type="component" value="Unassembled WGS sequence"/>
</dbReference>
<evidence type="ECO:0000313" key="2">
    <source>
        <dbReference type="EMBL" id="MDA1385145.1"/>
    </source>
</evidence>
<dbReference type="InterPro" id="IPR016181">
    <property type="entry name" value="Acyl_CoA_acyltransferase"/>
</dbReference>
<dbReference type="InterPro" id="IPR052523">
    <property type="entry name" value="Trichothecene_AcTrans"/>
</dbReference>
<accession>A0A9X3PJD4</accession>
<dbReference type="RefSeq" id="WP_270121609.1">
    <property type="nucleotide sequence ID" value="NZ_BAAAOM010000002.1"/>
</dbReference>
<evidence type="ECO:0000313" key="3">
    <source>
        <dbReference type="EMBL" id="MDR7337241.1"/>
    </source>
</evidence>
<name>A0A9X3PJD4_9ACTN</name>
<dbReference type="SUPFAM" id="SSF55729">
    <property type="entry name" value="Acyl-CoA N-acyltransferases (Nat)"/>
    <property type="match status" value="1"/>
</dbReference>
<evidence type="ECO:0000259" key="1">
    <source>
        <dbReference type="PROSITE" id="PS51186"/>
    </source>
</evidence>
<dbReference type="GO" id="GO:0016747">
    <property type="term" value="F:acyltransferase activity, transferring groups other than amino-acyl groups"/>
    <property type="evidence" value="ECO:0007669"/>
    <property type="project" value="InterPro"/>
</dbReference>
<dbReference type="InterPro" id="IPR000182">
    <property type="entry name" value="GNAT_dom"/>
</dbReference>
<sequence>MSSADHVAGLLGEAFRDVPTAVWLIDDPEERVAAVAGQFTILVEHALAHGGVITEGLDGAVVWFDRTKDEPPIPGYDERLREACGKHYEAFAELDRIMDEHHPAEPHNYVALVGVREDARGRGLASAMLRRHHERLDATGTPAYLEAVSLQTANLYASLGYQRHGEPFRIGEGGPPLYPMWRPAHQVTHRPHP</sequence>
<comment type="caution">
    <text evidence="2">The sequence shown here is derived from an EMBL/GenBank/DDBJ whole genome shotgun (WGS) entry which is preliminary data.</text>
</comment>
<dbReference type="Proteomes" id="UP001145799">
    <property type="component" value="Unassembled WGS sequence"/>
</dbReference>
<evidence type="ECO:0000313" key="5">
    <source>
        <dbReference type="Proteomes" id="UP001183604"/>
    </source>
</evidence>
<proteinExistence type="predicted"/>
<organism evidence="2 4">
    <name type="scientific">Glycomyces lechevalierae</name>
    <dbReference type="NCBI Taxonomy" id="256034"/>
    <lineage>
        <taxon>Bacteria</taxon>
        <taxon>Bacillati</taxon>
        <taxon>Actinomycetota</taxon>
        <taxon>Actinomycetes</taxon>
        <taxon>Glycomycetales</taxon>
        <taxon>Glycomycetaceae</taxon>
        <taxon>Glycomyces</taxon>
    </lineage>
</organism>
<reference evidence="2" key="1">
    <citation type="submission" date="2022-12" db="EMBL/GenBank/DDBJ databases">
        <title>Gycomyces niveus sp.nov., a novel actinomycete isolated from soil in Shouguang.</title>
        <authorList>
            <person name="Yang X."/>
        </authorList>
    </citation>
    <scope>NUCLEOTIDE SEQUENCE</scope>
    <source>
        <strain evidence="2">DSM 44724</strain>
    </source>
</reference>
<dbReference type="PANTHER" id="PTHR42791">
    <property type="entry name" value="GNAT FAMILY ACETYLTRANSFERASE"/>
    <property type="match status" value="1"/>
</dbReference>
<reference evidence="3 5" key="2">
    <citation type="submission" date="2023-07" db="EMBL/GenBank/DDBJ databases">
        <title>Sequencing the genomes of 1000 actinobacteria strains.</title>
        <authorList>
            <person name="Klenk H.-P."/>
        </authorList>
    </citation>
    <scope>NUCLEOTIDE SEQUENCE [LARGE SCALE GENOMIC DNA]</scope>
    <source>
        <strain evidence="3 5">DSM 44724</strain>
    </source>
</reference>